<dbReference type="FunCoup" id="A0A165FY53">
    <property type="interactions" value="409"/>
</dbReference>
<dbReference type="UniPathway" id="UPA00538">
    <property type="reaction ID" value="UER00592"/>
</dbReference>
<evidence type="ECO:0000256" key="6">
    <source>
        <dbReference type="PIRSR" id="PIRSR016262-1"/>
    </source>
</evidence>
<reference evidence="10 11" key="1">
    <citation type="journal article" date="2016" name="Fungal Biol.">
        <title>The genome of Xylona heveae provides a window into fungal endophytism.</title>
        <authorList>
            <person name="Gazis R."/>
            <person name="Kuo A."/>
            <person name="Riley R."/>
            <person name="LaButti K."/>
            <person name="Lipzen A."/>
            <person name="Lin J."/>
            <person name="Amirebrahimi M."/>
            <person name="Hesse C.N."/>
            <person name="Spatafora J.W."/>
            <person name="Henrissat B."/>
            <person name="Hainaut M."/>
            <person name="Grigoriev I.V."/>
            <person name="Hibbett D.S."/>
        </authorList>
    </citation>
    <scope>NUCLEOTIDE SEQUENCE [LARGE SCALE GENOMIC DNA]</scope>
    <source>
        <strain evidence="10 11">TC161</strain>
    </source>
</reference>
<evidence type="ECO:0000256" key="5">
    <source>
        <dbReference type="PIRNR" id="PIRNR016262"/>
    </source>
</evidence>
<accession>A0A165FY53</accession>
<comment type="pathway">
    <text evidence="1 5">Protein modification; protein lipoylation via endogenous pathway; protein N(6)-(lipoyl)lysine from octanoyl-[acyl-carrier-protein]: step 1/2.</text>
</comment>
<feature type="binding site" evidence="7">
    <location>
        <begin position="102"/>
        <end position="109"/>
    </location>
    <ligand>
        <name>substrate</name>
    </ligand>
</feature>
<dbReference type="EMBL" id="KV407460">
    <property type="protein sequence ID" value="KZF21523.1"/>
    <property type="molecule type" value="Genomic_DNA"/>
</dbReference>
<evidence type="ECO:0000256" key="7">
    <source>
        <dbReference type="PIRSR" id="PIRSR016262-2"/>
    </source>
</evidence>
<dbReference type="STRING" id="1328760.A0A165FY53"/>
<dbReference type="NCBIfam" id="TIGR00214">
    <property type="entry name" value="lipB"/>
    <property type="match status" value="1"/>
</dbReference>
<evidence type="ECO:0000256" key="1">
    <source>
        <dbReference type="ARBA" id="ARBA00004821"/>
    </source>
</evidence>
<feature type="domain" description="BPL/LPL catalytic" evidence="9">
    <location>
        <begin position="56"/>
        <end position="239"/>
    </location>
</feature>
<evidence type="ECO:0000256" key="8">
    <source>
        <dbReference type="PIRSR" id="PIRSR016262-3"/>
    </source>
</evidence>
<comment type="similarity">
    <text evidence="2 5">Belongs to the LipB family.</text>
</comment>
<feature type="site" description="Lowers pKa of active site Cys" evidence="8">
    <location>
        <position position="166"/>
    </location>
</feature>
<dbReference type="AlphaFoldDB" id="A0A165FY53"/>
<feature type="binding site" evidence="7">
    <location>
        <begin position="169"/>
        <end position="171"/>
    </location>
    <ligand>
        <name>substrate</name>
    </ligand>
</feature>
<dbReference type="OMA" id="TEEPMWY"/>
<comment type="function">
    <text evidence="5">Catalyzes the transfer of endogenously produced octanoic acid from octanoyl-acyl-carrier-protein onto the lipoyl domains of lipoate-dependent enzymes. Lipoyl-ACP can also act as a substrate although octanoyl-ACP is likely to be the physiological substrate.</text>
</comment>
<dbReference type="SUPFAM" id="SSF55681">
    <property type="entry name" value="Class II aaRS and biotin synthetases"/>
    <property type="match status" value="1"/>
</dbReference>
<dbReference type="Gene3D" id="3.30.930.10">
    <property type="entry name" value="Bira Bifunctional Protein, Domain 2"/>
    <property type="match status" value="1"/>
</dbReference>
<dbReference type="InterPro" id="IPR000544">
    <property type="entry name" value="Octanoyltransferase"/>
</dbReference>
<dbReference type="GO" id="GO:0016874">
    <property type="term" value="F:ligase activity"/>
    <property type="evidence" value="ECO:0007669"/>
    <property type="project" value="UniProtKB-KW"/>
</dbReference>
<name>A0A165FY53_XYLHT</name>
<dbReference type="PANTHER" id="PTHR10993">
    <property type="entry name" value="OCTANOYLTRANSFERASE"/>
    <property type="match status" value="1"/>
</dbReference>
<comment type="catalytic activity">
    <reaction evidence="5">
        <text>octanoyl-[ACP] + L-lysyl-[protein] = N(6)-octanoyl-L-lysyl-[protein] + holo-[ACP] + H(+)</text>
        <dbReference type="Rhea" id="RHEA:17665"/>
        <dbReference type="Rhea" id="RHEA-COMP:9636"/>
        <dbReference type="Rhea" id="RHEA-COMP:9685"/>
        <dbReference type="Rhea" id="RHEA-COMP:9752"/>
        <dbReference type="Rhea" id="RHEA-COMP:9928"/>
        <dbReference type="ChEBI" id="CHEBI:15378"/>
        <dbReference type="ChEBI" id="CHEBI:29969"/>
        <dbReference type="ChEBI" id="CHEBI:64479"/>
        <dbReference type="ChEBI" id="CHEBI:78463"/>
        <dbReference type="ChEBI" id="CHEBI:78809"/>
        <dbReference type="EC" id="2.3.1.181"/>
    </reaction>
</comment>
<dbReference type="PANTHER" id="PTHR10993:SF7">
    <property type="entry name" value="LIPOYLTRANSFERASE 2, MITOCHONDRIAL-RELATED"/>
    <property type="match status" value="1"/>
</dbReference>
<evidence type="ECO:0000256" key="3">
    <source>
        <dbReference type="ARBA" id="ARBA00022679"/>
    </source>
</evidence>
<keyword evidence="4 5" id="KW-0012">Acyltransferase</keyword>
<dbReference type="PROSITE" id="PS51733">
    <property type="entry name" value="BPL_LPL_CATALYTIC"/>
    <property type="match status" value="1"/>
</dbReference>
<dbReference type="GeneID" id="28895063"/>
<feature type="active site" description="Acyl-thioester intermediate" evidence="6">
    <location>
        <position position="200"/>
    </location>
</feature>
<keyword evidence="3 5" id="KW-0808">Transferase</keyword>
<protein>
    <recommendedName>
        <fullName evidence="5">Octanoyltransferase</fullName>
        <ecNumber evidence="5">2.3.1.181</ecNumber>
    </recommendedName>
</protein>
<dbReference type="Proteomes" id="UP000076632">
    <property type="component" value="Unassembled WGS sequence"/>
</dbReference>
<dbReference type="InterPro" id="IPR045864">
    <property type="entry name" value="aa-tRNA-synth_II/BPL/LPL"/>
</dbReference>
<gene>
    <name evidence="10" type="ORF">L228DRAFT_212094</name>
</gene>
<keyword evidence="10" id="KW-0436">Ligase</keyword>
<dbReference type="InParanoid" id="A0A165FY53"/>
<dbReference type="InterPro" id="IPR020605">
    <property type="entry name" value="Octanoyltransferase_CS"/>
</dbReference>
<dbReference type="CDD" id="cd16444">
    <property type="entry name" value="LipB"/>
    <property type="match status" value="1"/>
</dbReference>
<dbReference type="RefSeq" id="XP_018187078.1">
    <property type="nucleotide sequence ID" value="XM_018329926.1"/>
</dbReference>
<sequence length="257" mass="28164">MRLRLGHLHVPSVTSYQHAAALQSRLVHAFLASKSSTSSTAAPKLTIPHGTTNITIPPGPSILTFEMQPVYTCGRREIGTISPEQQAFLRANGQAQFVEAQRGGQTTFHGPGQLVAYPIIDLREHNIRPRCYVRLLENSVIATLARYGIKGFTTDNPGVWTTEDKKIAAVGVHLRRNVTSHGIGLNVNTDLWWFNRIVACGLEGKQTTSLEREGVQGKTVEEVGAVFAHEFGKLLGAEEMYPLTEERILELPEGTGS</sequence>
<dbReference type="EC" id="2.3.1.181" evidence="5"/>
<dbReference type="FunFam" id="3.30.930.10:FF:000108">
    <property type="entry name" value="Octanoyltransferase"/>
    <property type="match status" value="1"/>
</dbReference>
<dbReference type="PIRSF" id="PIRSF016262">
    <property type="entry name" value="LPLase"/>
    <property type="match status" value="1"/>
</dbReference>
<dbReference type="GO" id="GO:0033819">
    <property type="term" value="F:lipoyl(octanoyl) transferase activity"/>
    <property type="evidence" value="ECO:0007669"/>
    <property type="project" value="UniProtKB-EC"/>
</dbReference>
<evidence type="ECO:0000313" key="11">
    <source>
        <dbReference type="Proteomes" id="UP000076632"/>
    </source>
</evidence>
<dbReference type="OrthoDB" id="19908at2759"/>
<evidence type="ECO:0000313" key="10">
    <source>
        <dbReference type="EMBL" id="KZF21523.1"/>
    </source>
</evidence>
<dbReference type="InterPro" id="IPR004143">
    <property type="entry name" value="BPL_LPL_catalytic"/>
</dbReference>
<dbReference type="PROSITE" id="PS01313">
    <property type="entry name" value="LIPB"/>
    <property type="match status" value="1"/>
</dbReference>
<evidence type="ECO:0000256" key="4">
    <source>
        <dbReference type="ARBA" id="ARBA00023315"/>
    </source>
</evidence>
<proteinExistence type="inferred from homology"/>
<evidence type="ECO:0000256" key="2">
    <source>
        <dbReference type="ARBA" id="ARBA00007907"/>
    </source>
</evidence>
<feature type="binding site" evidence="7">
    <location>
        <begin position="182"/>
        <end position="184"/>
    </location>
    <ligand>
        <name>substrate</name>
    </ligand>
</feature>
<dbReference type="GO" id="GO:0009249">
    <property type="term" value="P:protein lipoylation"/>
    <property type="evidence" value="ECO:0007669"/>
    <property type="project" value="InterPro"/>
</dbReference>
<keyword evidence="11" id="KW-1185">Reference proteome</keyword>
<evidence type="ECO:0000259" key="9">
    <source>
        <dbReference type="PROSITE" id="PS51733"/>
    </source>
</evidence>
<dbReference type="Pfam" id="PF21948">
    <property type="entry name" value="LplA-B_cat"/>
    <property type="match status" value="1"/>
</dbReference>
<organism evidence="10 11">
    <name type="scientific">Xylona heveae (strain CBS 132557 / TC161)</name>
    <dbReference type="NCBI Taxonomy" id="1328760"/>
    <lineage>
        <taxon>Eukaryota</taxon>
        <taxon>Fungi</taxon>
        <taxon>Dikarya</taxon>
        <taxon>Ascomycota</taxon>
        <taxon>Pezizomycotina</taxon>
        <taxon>Xylonomycetes</taxon>
        <taxon>Xylonales</taxon>
        <taxon>Xylonaceae</taxon>
        <taxon>Xylona</taxon>
    </lineage>
</organism>